<comment type="caution">
    <text evidence="1">The sequence shown here is derived from an EMBL/GenBank/DDBJ whole genome shotgun (WGS) entry which is preliminary data.</text>
</comment>
<organism evidence="1 2">
    <name type="scientific">Brevibacillus invocatus</name>
    <dbReference type="NCBI Taxonomy" id="173959"/>
    <lineage>
        <taxon>Bacteria</taxon>
        <taxon>Bacillati</taxon>
        <taxon>Bacillota</taxon>
        <taxon>Bacilli</taxon>
        <taxon>Bacillales</taxon>
        <taxon>Paenibacillaceae</taxon>
        <taxon>Brevibacillus</taxon>
    </lineage>
</organism>
<dbReference type="EMBL" id="RHHR01000010">
    <property type="protein sequence ID" value="RNB75307.1"/>
    <property type="molecule type" value="Genomic_DNA"/>
</dbReference>
<name>A0A3M8CIW7_9BACL</name>
<keyword evidence="2" id="KW-1185">Reference proteome</keyword>
<dbReference type="OrthoDB" id="2465684at2"/>
<protein>
    <submittedName>
        <fullName evidence="1">Uncharacterized protein</fullName>
    </submittedName>
</protein>
<reference evidence="1 2" key="1">
    <citation type="submission" date="2018-10" db="EMBL/GenBank/DDBJ databases">
        <title>Phylogenomics of Brevibacillus.</title>
        <authorList>
            <person name="Dunlap C."/>
        </authorList>
    </citation>
    <scope>NUCLEOTIDE SEQUENCE [LARGE SCALE GENOMIC DNA]</scope>
    <source>
        <strain evidence="1 2">JCM 12215</strain>
    </source>
</reference>
<gene>
    <name evidence="1" type="ORF">EDM52_06890</name>
</gene>
<proteinExistence type="predicted"/>
<evidence type="ECO:0000313" key="2">
    <source>
        <dbReference type="Proteomes" id="UP000282028"/>
    </source>
</evidence>
<sequence length="233" mass="26574">MYIRPKLLWWGLPAFLVLFLVGIALGMAGNRNAVEESSLVSHQTVDRRIEEQIALTALLDQLTEQKERSFIVYMKESALNGSYEQDRFRLEGEIGGHKLEIKRDDQQQVTVQIDGQAQDHAALPYALYTPHEHAELLKGVMQSLETTPVQDTSGQGWRGFHISVPSQEVTSLLDMWLGPSFPIKELSPELAKQIAVDYELWYDEKTGLVRQLEIQLLLKTSAGEKRDQLRFRL</sequence>
<evidence type="ECO:0000313" key="1">
    <source>
        <dbReference type="EMBL" id="RNB75307.1"/>
    </source>
</evidence>
<dbReference type="Proteomes" id="UP000282028">
    <property type="component" value="Unassembled WGS sequence"/>
</dbReference>
<accession>A0A3M8CIW7</accession>
<dbReference type="RefSeq" id="WP_122908274.1">
    <property type="nucleotide sequence ID" value="NZ_CBCSBE010000001.1"/>
</dbReference>
<dbReference type="AlphaFoldDB" id="A0A3M8CIW7"/>